<dbReference type="GO" id="GO:0000785">
    <property type="term" value="C:chromatin"/>
    <property type="evidence" value="ECO:0007669"/>
    <property type="project" value="TreeGrafter"/>
</dbReference>
<dbReference type="Pfam" id="PF00385">
    <property type="entry name" value="Chromo"/>
    <property type="match status" value="1"/>
</dbReference>
<dbReference type="Gene3D" id="2.40.50.40">
    <property type="match status" value="1"/>
</dbReference>
<evidence type="ECO:0000313" key="13">
    <source>
        <dbReference type="Proteomes" id="UP000276133"/>
    </source>
</evidence>
<evidence type="ECO:0000259" key="11">
    <source>
        <dbReference type="PROSITE" id="PS51194"/>
    </source>
</evidence>
<dbReference type="InterPro" id="IPR002464">
    <property type="entry name" value="DNA/RNA_helicase_DEAH_CS"/>
</dbReference>
<feature type="domain" description="Chromo" evidence="9">
    <location>
        <begin position="16"/>
        <end position="72"/>
    </location>
</feature>
<dbReference type="FunFam" id="3.40.50.10810:FF:000007">
    <property type="entry name" value="Chromodomain-helicase-DNA-binding protein 2 isoform 1"/>
    <property type="match status" value="1"/>
</dbReference>
<sequence>MECQSEMMDNLLHTHTMVERVISDRANDYLCKWHGLPYSECTWEDGELIRKRFGPLVREYERRRAATTLPPLNVKSQRALRLRPKFVPLKHKPEYLGEGAELRDYQLDGLNWLANSWCRQNGVILADEMGLGKTVQAISFMSYVFNEHSVYGPFLIVIPLSTIQGWQREFQKWSPQINLVIYLGDSQSRAIIQKYEWAADNKKIKCNAVLTTYEILLKDKAFFSSVSWAALVVDEAHRLKNEDSLLYRTLIKFDTNHRLLVTGTPLQNSLKELWSLLHFIMPDKFAQWDEFDAKYSSVLQDGLRFQDLHKELQPYLLRRVKKDVEKSLPGKVEQILRVEMTKQQKQFYKLILTKNYKELLKGSKGNVSTFLNIMMELKKCSNHTYLIRRDEDKAAESQLDNLVRGSGKLFLLDKLLRRLKETGHRVLIFSQMVRMLDLIAEYLQYRRFSFQRLDGSIKGEIRRQALDHFNKPDSDDFCFLLSTRAGGLEEIFLKFIEKFHHLKRRIEKLDIN</sequence>
<evidence type="ECO:0000256" key="3">
    <source>
        <dbReference type="ARBA" id="ARBA00022741"/>
    </source>
</evidence>
<dbReference type="InterPro" id="IPR016197">
    <property type="entry name" value="Chromo-like_dom_sf"/>
</dbReference>
<dbReference type="SMART" id="SM00298">
    <property type="entry name" value="CHROMO"/>
    <property type="match status" value="1"/>
</dbReference>
<dbReference type="GO" id="GO:0016887">
    <property type="term" value="F:ATP hydrolysis activity"/>
    <property type="evidence" value="ECO:0007669"/>
    <property type="project" value="TreeGrafter"/>
</dbReference>
<dbReference type="InterPro" id="IPR049730">
    <property type="entry name" value="SNF2/RAD54-like_C"/>
</dbReference>
<dbReference type="GO" id="GO:0004386">
    <property type="term" value="F:helicase activity"/>
    <property type="evidence" value="ECO:0007669"/>
    <property type="project" value="UniProtKB-KW"/>
</dbReference>
<dbReference type="AlphaFoldDB" id="A0A3M7STS9"/>
<keyword evidence="4 12" id="KW-0378">Hydrolase</keyword>
<keyword evidence="7" id="KW-0804">Transcription</keyword>
<dbReference type="GO" id="GO:0003682">
    <property type="term" value="F:chromatin binding"/>
    <property type="evidence" value="ECO:0007669"/>
    <property type="project" value="TreeGrafter"/>
</dbReference>
<comment type="subcellular location">
    <subcellularLocation>
        <location evidence="1">Nucleus</location>
    </subcellularLocation>
</comment>
<dbReference type="InterPro" id="IPR001650">
    <property type="entry name" value="Helicase_C-like"/>
</dbReference>
<keyword evidence="12" id="KW-0347">Helicase</keyword>
<keyword evidence="8" id="KW-0539">Nucleus</keyword>
<dbReference type="InterPro" id="IPR023779">
    <property type="entry name" value="Chromodomain_CS"/>
</dbReference>
<evidence type="ECO:0000259" key="10">
    <source>
        <dbReference type="PROSITE" id="PS51192"/>
    </source>
</evidence>
<reference evidence="12 13" key="1">
    <citation type="journal article" date="2018" name="Sci. Rep.">
        <title>Genomic signatures of local adaptation to the degree of environmental predictability in rotifers.</title>
        <authorList>
            <person name="Franch-Gras L."/>
            <person name="Hahn C."/>
            <person name="Garcia-Roger E.M."/>
            <person name="Carmona M.J."/>
            <person name="Serra M."/>
            <person name="Gomez A."/>
        </authorList>
    </citation>
    <scope>NUCLEOTIDE SEQUENCE [LARGE SCALE GENOMIC DNA]</scope>
    <source>
        <strain evidence="12">HYR1</strain>
    </source>
</reference>
<dbReference type="EMBL" id="REGN01000772">
    <property type="protein sequence ID" value="RNA39224.1"/>
    <property type="molecule type" value="Genomic_DNA"/>
</dbReference>
<dbReference type="PROSITE" id="PS51192">
    <property type="entry name" value="HELICASE_ATP_BIND_1"/>
    <property type="match status" value="1"/>
</dbReference>
<dbReference type="Proteomes" id="UP000276133">
    <property type="component" value="Unassembled WGS sequence"/>
</dbReference>
<dbReference type="PROSITE" id="PS50013">
    <property type="entry name" value="CHROMO_2"/>
    <property type="match status" value="1"/>
</dbReference>
<dbReference type="Pfam" id="PF00176">
    <property type="entry name" value="SNF2-rel_dom"/>
    <property type="match status" value="1"/>
</dbReference>
<evidence type="ECO:0000256" key="7">
    <source>
        <dbReference type="ARBA" id="ARBA00023163"/>
    </source>
</evidence>
<dbReference type="FunFam" id="2.40.50.40:FF:000014">
    <property type="entry name" value="Chromodomain-helicase-DNA-binding protein 2 isoform 1"/>
    <property type="match status" value="1"/>
</dbReference>
<dbReference type="EC" id="3.6.1.15" evidence="12"/>
<dbReference type="SUPFAM" id="SSF54160">
    <property type="entry name" value="Chromo domain-like"/>
    <property type="match status" value="1"/>
</dbReference>
<dbReference type="PANTHER" id="PTHR45623:SF14">
    <property type="entry name" value="CHROMODOMAIN-HELICASE-DNA-BINDING PROTEIN 1"/>
    <property type="match status" value="1"/>
</dbReference>
<keyword evidence="6" id="KW-0805">Transcription regulation</keyword>
<proteinExistence type="predicted"/>
<accession>A0A3M7STS9</accession>
<keyword evidence="3" id="KW-0547">Nucleotide-binding</keyword>
<evidence type="ECO:0000256" key="6">
    <source>
        <dbReference type="ARBA" id="ARBA00023015"/>
    </source>
</evidence>
<dbReference type="PROSITE" id="PS51194">
    <property type="entry name" value="HELICASE_CTER"/>
    <property type="match status" value="1"/>
</dbReference>
<organism evidence="12 13">
    <name type="scientific">Brachionus plicatilis</name>
    <name type="common">Marine rotifer</name>
    <name type="synonym">Brachionus muelleri</name>
    <dbReference type="NCBI Taxonomy" id="10195"/>
    <lineage>
        <taxon>Eukaryota</taxon>
        <taxon>Metazoa</taxon>
        <taxon>Spiralia</taxon>
        <taxon>Gnathifera</taxon>
        <taxon>Rotifera</taxon>
        <taxon>Eurotatoria</taxon>
        <taxon>Monogononta</taxon>
        <taxon>Pseudotrocha</taxon>
        <taxon>Ploima</taxon>
        <taxon>Brachionidae</taxon>
        <taxon>Brachionus</taxon>
    </lineage>
</organism>
<dbReference type="GO" id="GO:0003677">
    <property type="term" value="F:DNA binding"/>
    <property type="evidence" value="ECO:0007669"/>
    <property type="project" value="UniProtKB-KW"/>
</dbReference>
<dbReference type="GO" id="GO:0034728">
    <property type="term" value="P:nucleosome organization"/>
    <property type="evidence" value="ECO:0007669"/>
    <property type="project" value="TreeGrafter"/>
</dbReference>
<keyword evidence="5" id="KW-0067">ATP-binding</keyword>
<dbReference type="Pfam" id="PF00271">
    <property type="entry name" value="Helicase_C"/>
    <property type="match status" value="1"/>
</dbReference>
<feature type="domain" description="Helicase ATP-binding" evidence="10">
    <location>
        <begin position="114"/>
        <end position="283"/>
    </location>
</feature>
<dbReference type="InterPro" id="IPR000330">
    <property type="entry name" value="SNF2_N"/>
</dbReference>
<evidence type="ECO:0000259" key="9">
    <source>
        <dbReference type="PROSITE" id="PS50013"/>
    </source>
</evidence>
<dbReference type="STRING" id="10195.A0A3M7STS9"/>
<dbReference type="SMART" id="SM00487">
    <property type="entry name" value="DEXDc"/>
    <property type="match status" value="1"/>
</dbReference>
<evidence type="ECO:0000256" key="2">
    <source>
        <dbReference type="ARBA" id="ARBA00022737"/>
    </source>
</evidence>
<dbReference type="InterPro" id="IPR038718">
    <property type="entry name" value="SNF2-like_sf"/>
</dbReference>
<dbReference type="EC" id="3.6.1.3" evidence="12"/>
<evidence type="ECO:0000256" key="4">
    <source>
        <dbReference type="ARBA" id="ARBA00022801"/>
    </source>
</evidence>
<keyword evidence="2" id="KW-0677">Repeat</keyword>
<dbReference type="InterPro" id="IPR000953">
    <property type="entry name" value="Chromo/chromo_shadow_dom"/>
</dbReference>
<dbReference type="GO" id="GO:0005634">
    <property type="term" value="C:nucleus"/>
    <property type="evidence" value="ECO:0007669"/>
    <property type="project" value="UniProtKB-SubCell"/>
</dbReference>
<dbReference type="PROSITE" id="PS00690">
    <property type="entry name" value="DEAH_ATP_HELICASE"/>
    <property type="match status" value="1"/>
</dbReference>
<dbReference type="CDD" id="cd18793">
    <property type="entry name" value="SF2_C_SNF"/>
    <property type="match status" value="1"/>
</dbReference>
<evidence type="ECO:0000256" key="8">
    <source>
        <dbReference type="ARBA" id="ARBA00023242"/>
    </source>
</evidence>
<keyword evidence="12" id="KW-0238">DNA-binding</keyword>
<dbReference type="InterPro" id="IPR023780">
    <property type="entry name" value="Chromo_domain"/>
</dbReference>
<dbReference type="SUPFAM" id="SSF52540">
    <property type="entry name" value="P-loop containing nucleoside triphosphate hydrolases"/>
    <property type="match status" value="2"/>
</dbReference>
<evidence type="ECO:0000256" key="1">
    <source>
        <dbReference type="ARBA" id="ARBA00004123"/>
    </source>
</evidence>
<evidence type="ECO:0000256" key="5">
    <source>
        <dbReference type="ARBA" id="ARBA00022840"/>
    </source>
</evidence>
<feature type="domain" description="Helicase C-terminal" evidence="11">
    <location>
        <begin position="411"/>
        <end position="512"/>
    </location>
</feature>
<dbReference type="OrthoDB" id="5857104at2759"/>
<dbReference type="Gene3D" id="3.40.50.300">
    <property type="entry name" value="P-loop containing nucleotide triphosphate hydrolases"/>
    <property type="match status" value="1"/>
</dbReference>
<gene>
    <name evidence="12" type="ORF">BpHYR1_025605</name>
</gene>
<name>A0A3M7STS9_BRAPC</name>
<evidence type="ECO:0000313" key="12">
    <source>
        <dbReference type="EMBL" id="RNA39224.1"/>
    </source>
</evidence>
<protein>
    <submittedName>
        <fullName evidence="12">Chromodomain-helicase-DNA-binding 1</fullName>
        <ecNumber evidence="12">3.6.1.15</ecNumber>
        <ecNumber evidence="12">3.6.1.3</ecNumber>
    </submittedName>
</protein>
<dbReference type="InterPro" id="IPR027417">
    <property type="entry name" value="P-loop_NTPase"/>
</dbReference>
<comment type="caution">
    <text evidence="12">The sequence shown here is derived from an EMBL/GenBank/DDBJ whole genome shotgun (WGS) entry which is preliminary data.</text>
</comment>
<dbReference type="GO" id="GO:0042393">
    <property type="term" value="F:histone binding"/>
    <property type="evidence" value="ECO:0007669"/>
    <property type="project" value="TreeGrafter"/>
</dbReference>
<dbReference type="GO" id="GO:0005524">
    <property type="term" value="F:ATP binding"/>
    <property type="evidence" value="ECO:0007669"/>
    <property type="project" value="UniProtKB-KW"/>
</dbReference>
<dbReference type="PROSITE" id="PS00598">
    <property type="entry name" value="CHROMO_1"/>
    <property type="match status" value="1"/>
</dbReference>
<dbReference type="PANTHER" id="PTHR45623">
    <property type="entry name" value="CHROMODOMAIN-HELICASE-DNA-BINDING PROTEIN 3-RELATED-RELATED"/>
    <property type="match status" value="1"/>
</dbReference>
<dbReference type="Gene3D" id="3.40.50.10810">
    <property type="entry name" value="Tandem AAA-ATPase domain"/>
    <property type="match status" value="1"/>
</dbReference>
<keyword evidence="13" id="KW-1185">Reference proteome</keyword>
<dbReference type="GO" id="GO:0140658">
    <property type="term" value="F:ATP-dependent chromatin remodeler activity"/>
    <property type="evidence" value="ECO:0007669"/>
    <property type="project" value="TreeGrafter"/>
</dbReference>
<dbReference type="InterPro" id="IPR014001">
    <property type="entry name" value="Helicase_ATP-bd"/>
</dbReference>